<name>A0A1W1Y1N7_9BURK</name>
<dbReference type="FunFam" id="3.40.50.970:FF:000007">
    <property type="entry name" value="Acetolactate synthase"/>
    <property type="match status" value="1"/>
</dbReference>
<keyword evidence="8" id="KW-1185">Reference proteome</keyword>
<dbReference type="GO" id="GO:0003984">
    <property type="term" value="F:acetolactate synthase activity"/>
    <property type="evidence" value="ECO:0007669"/>
    <property type="project" value="TreeGrafter"/>
</dbReference>
<dbReference type="GO" id="GO:0005948">
    <property type="term" value="C:acetolactate synthase complex"/>
    <property type="evidence" value="ECO:0007669"/>
    <property type="project" value="TreeGrafter"/>
</dbReference>
<dbReference type="STRING" id="1938817.SAMN06296008_10114"/>
<dbReference type="GO" id="GO:0009099">
    <property type="term" value="P:L-valine biosynthetic process"/>
    <property type="evidence" value="ECO:0007669"/>
    <property type="project" value="TreeGrafter"/>
</dbReference>
<evidence type="ECO:0000256" key="2">
    <source>
        <dbReference type="ARBA" id="ARBA00023052"/>
    </source>
</evidence>
<dbReference type="InterPro" id="IPR029061">
    <property type="entry name" value="THDP-binding"/>
</dbReference>
<evidence type="ECO:0000256" key="1">
    <source>
        <dbReference type="ARBA" id="ARBA00007812"/>
    </source>
</evidence>
<evidence type="ECO:0000259" key="6">
    <source>
        <dbReference type="Pfam" id="PF02776"/>
    </source>
</evidence>
<keyword evidence="2 3" id="KW-0786">Thiamine pyrophosphate</keyword>
<dbReference type="Gene3D" id="3.40.50.970">
    <property type="match status" value="2"/>
</dbReference>
<dbReference type="InterPro" id="IPR045229">
    <property type="entry name" value="TPP_enz"/>
</dbReference>
<evidence type="ECO:0000313" key="7">
    <source>
        <dbReference type="EMBL" id="SMC30073.1"/>
    </source>
</evidence>
<dbReference type="Proteomes" id="UP000192708">
    <property type="component" value="Unassembled WGS sequence"/>
</dbReference>
<dbReference type="AlphaFoldDB" id="A0A1W1Y1N7"/>
<dbReference type="Gene3D" id="3.40.50.1220">
    <property type="entry name" value="TPP-binding domain"/>
    <property type="match status" value="1"/>
</dbReference>
<dbReference type="OrthoDB" id="9785953at2"/>
<comment type="similarity">
    <text evidence="1 3">Belongs to the TPP enzyme family.</text>
</comment>
<dbReference type="PANTHER" id="PTHR18968:SF142">
    <property type="entry name" value="ACETOLACTATE SYNTHASE"/>
    <property type="match status" value="1"/>
</dbReference>
<evidence type="ECO:0000313" key="8">
    <source>
        <dbReference type="Proteomes" id="UP000192708"/>
    </source>
</evidence>
<dbReference type="GO" id="GO:0000287">
    <property type="term" value="F:magnesium ion binding"/>
    <property type="evidence" value="ECO:0007669"/>
    <property type="project" value="InterPro"/>
</dbReference>
<dbReference type="GO" id="GO:0030976">
    <property type="term" value="F:thiamine pyrophosphate binding"/>
    <property type="evidence" value="ECO:0007669"/>
    <property type="project" value="InterPro"/>
</dbReference>
<evidence type="ECO:0000259" key="5">
    <source>
        <dbReference type="Pfam" id="PF02775"/>
    </source>
</evidence>
<evidence type="ECO:0000259" key="4">
    <source>
        <dbReference type="Pfam" id="PF00205"/>
    </source>
</evidence>
<dbReference type="SUPFAM" id="SSF52518">
    <property type="entry name" value="Thiamin diphosphate-binding fold (THDP-binding)"/>
    <property type="match status" value="2"/>
</dbReference>
<feature type="domain" description="Thiamine pyrophosphate enzyme N-terminal TPP-binding" evidence="6">
    <location>
        <begin position="9"/>
        <end position="131"/>
    </location>
</feature>
<dbReference type="SUPFAM" id="SSF52467">
    <property type="entry name" value="DHS-like NAD/FAD-binding domain"/>
    <property type="match status" value="1"/>
</dbReference>
<dbReference type="InterPro" id="IPR011766">
    <property type="entry name" value="TPP_enzyme_TPP-bd"/>
</dbReference>
<feature type="domain" description="Thiamine pyrophosphate enzyme central" evidence="4">
    <location>
        <begin position="205"/>
        <end position="340"/>
    </location>
</feature>
<dbReference type="Pfam" id="PF02775">
    <property type="entry name" value="TPP_enzyme_C"/>
    <property type="match status" value="1"/>
</dbReference>
<dbReference type="InterPro" id="IPR029035">
    <property type="entry name" value="DHS-like_NAD/FAD-binding_dom"/>
</dbReference>
<dbReference type="PANTHER" id="PTHR18968">
    <property type="entry name" value="THIAMINE PYROPHOSPHATE ENZYMES"/>
    <property type="match status" value="1"/>
</dbReference>
<proteinExistence type="inferred from homology"/>
<sequence length="606" mass="65907">MDTPNKVYRVADYLLNRLADLGIQDVFFLPGGGAMYLNDALACESRITAIPCHHEQACGIAAEAYGRTHESGFGVAMVTTGPGATNVLTPVAGAWIESLPLFVLSGQVKRPDALRGRPLRQSGVQEVDIISMVEPITKYAVTIDSPENVRKCFEEAVWHMREGRPGPVWLDVPLDVQAAPIDPEKLVGFEPPITNAKVDLSHALKDLAELLSTSKRPLVLAGHGVRIAGAAKEFRELVESLGIPCVFTWNASDLLAWDNPLYVGRPGVVAARAPNFAIQNSDCLISIGCRLDNIITAYNPKGFARNAKKVVVDVDQNELDRHQMEIALPILADAKDFIDAWRLSAEITHSDWSAWRAKCLDWKKTYTPLDGRTFEAKGPISHYDFVETISNAIPENQLVITGSSGLAVEVFYTVYRNKVGQRMFLTSGLGSMGYGISAAIGACIGAGRIPTVCVESDGSLMLNLQELATLKALNLPITVVVMNNGGYASIRNTQRNYFEERYLGTGPSSGLYIPDFVEVAKGMGLFAEDITSTEQLASSFGRAGPRLLNVHLKSDEVLSPKVAAMPQPDGSIISMPLEDMSPLLPLEQLEKEMLDGVDDRSRLVRG</sequence>
<dbReference type="RefSeq" id="WP_084281817.1">
    <property type="nucleotide sequence ID" value="NZ_FWXJ01000001.1"/>
</dbReference>
<reference evidence="7 8" key="1">
    <citation type="submission" date="2017-04" db="EMBL/GenBank/DDBJ databases">
        <authorList>
            <person name="Afonso C.L."/>
            <person name="Miller P.J."/>
            <person name="Scott M.A."/>
            <person name="Spackman E."/>
            <person name="Goraichik I."/>
            <person name="Dimitrov K.M."/>
            <person name="Suarez D.L."/>
            <person name="Swayne D.E."/>
        </authorList>
    </citation>
    <scope>NUCLEOTIDE SEQUENCE [LARGE SCALE GENOMIC DNA]</scope>
    <source>
        <strain evidence="7 8">VK13</strain>
    </source>
</reference>
<dbReference type="GO" id="GO:0050660">
    <property type="term" value="F:flavin adenine dinucleotide binding"/>
    <property type="evidence" value="ECO:0007669"/>
    <property type="project" value="TreeGrafter"/>
</dbReference>
<dbReference type="CDD" id="cd00568">
    <property type="entry name" value="TPP_enzymes"/>
    <property type="match status" value="1"/>
</dbReference>
<gene>
    <name evidence="7" type="ORF">SAMN06296008_10114</name>
</gene>
<organism evidence="7 8">
    <name type="scientific">Polynucleobacter kasalickyi</name>
    <dbReference type="NCBI Taxonomy" id="1938817"/>
    <lineage>
        <taxon>Bacteria</taxon>
        <taxon>Pseudomonadati</taxon>
        <taxon>Pseudomonadota</taxon>
        <taxon>Betaproteobacteria</taxon>
        <taxon>Burkholderiales</taxon>
        <taxon>Burkholderiaceae</taxon>
        <taxon>Polynucleobacter</taxon>
    </lineage>
</organism>
<dbReference type="EMBL" id="FWXJ01000001">
    <property type="protein sequence ID" value="SMC30073.1"/>
    <property type="molecule type" value="Genomic_DNA"/>
</dbReference>
<dbReference type="InterPro" id="IPR012000">
    <property type="entry name" value="Thiamin_PyroP_enz_cen_dom"/>
</dbReference>
<protein>
    <submittedName>
        <fullName evidence="7">Acetolactate synthase-1/2/3 large subunit</fullName>
    </submittedName>
</protein>
<feature type="domain" description="Thiamine pyrophosphate enzyme TPP-binding" evidence="5">
    <location>
        <begin position="413"/>
        <end position="543"/>
    </location>
</feature>
<accession>A0A1W1Y1N7</accession>
<dbReference type="CDD" id="cd07035">
    <property type="entry name" value="TPP_PYR_POX_like"/>
    <property type="match status" value="1"/>
</dbReference>
<evidence type="ECO:0000256" key="3">
    <source>
        <dbReference type="RuleBase" id="RU362132"/>
    </source>
</evidence>
<dbReference type="Pfam" id="PF02776">
    <property type="entry name" value="TPP_enzyme_N"/>
    <property type="match status" value="1"/>
</dbReference>
<dbReference type="InterPro" id="IPR012001">
    <property type="entry name" value="Thiamin_PyroP_enz_TPP-bd_dom"/>
</dbReference>
<dbReference type="GO" id="GO:0009097">
    <property type="term" value="P:isoleucine biosynthetic process"/>
    <property type="evidence" value="ECO:0007669"/>
    <property type="project" value="TreeGrafter"/>
</dbReference>
<dbReference type="Pfam" id="PF00205">
    <property type="entry name" value="TPP_enzyme_M"/>
    <property type="match status" value="1"/>
</dbReference>